<gene>
    <name evidence="2" type="ORF">GPUH_LOCUS18391</name>
</gene>
<evidence type="ECO:0000313" key="4">
    <source>
        <dbReference type="WBParaSite" id="GPUH_0001841601-mRNA-1"/>
    </source>
</evidence>
<organism evidence="4">
    <name type="scientific">Gongylonema pulchrum</name>
    <dbReference type="NCBI Taxonomy" id="637853"/>
    <lineage>
        <taxon>Eukaryota</taxon>
        <taxon>Metazoa</taxon>
        <taxon>Ecdysozoa</taxon>
        <taxon>Nematoda</taxon>
        <taxon>Chromadorea</taxon>
        <taxon>Rhabditida</taxon>
        <taxon>Spirurina</taxon>
        <taxon>Spiruromorpha</taxon>
        <taxon>Spiruroidea</taxon>
        <taxon>Gongylonematidae</taxon>
        <taxon>Gongylonema</taxon>
    </lineage>
</organism>
<name>A0A183EBQ0_9BILA</name>
<keyword evidence="3" id="KW-1185">Reference proteome</keyword>
<evidence type="ECO:0000256" key="1">
    <source>
        <dbReference type="SAM" id="MobiDB-lite"/>
    </source>
</evidence>
<dbReference type="EMBL" id="UYRT01086677">
    <property type="protein sequence ID" value="VDN31639.1"/>
    <property type="molecule type" value="Genomic_DNA"/>
</dbReference>
<proteinExistence type="predicted"/>
<reference evidence="4" key="1">
    <citation type="submission" date="2016-06" db="UniProtKB">
        <authorList>
            <consortium name="WormBaseParasite"/>
        </authorList>
    </citation>
    <scope>IDENTIFICATION</scope>
</reference>
<feature type="region of interest" description="Disordered" evidence="1">
    <location>
        <begin position="73"/>
        <end position="99"/>
    </location>
</feature>
<dbReference type="AlphaFoldDB" id="A0A183EBQ0"/>
<dbReference type="WBParaSite" id="GPUH_0001841601-mRNA-1">
    <property type="protein sequence ID" value="GPUH_0001841601-mRNA-1"/>
    <property type="gene ID" value="GPUH_0001841601"/>
</dbReference>
<dbReference type="Proteomes" id="UP000271098">
    <property type="component" value="Unassembled WGS sequence"/>
</dbReference>
<sequence>MFHSSLPEQVADCYAAREYGNLKSMILEKQENLVLLESNYDERNNTMKKVLEPMEGVIRDIFLSSVGSGPVVVSTNEKQFDNGKRKRQRDGSSESVPTRRRLDVKKVLRERFYEKGYELVMLCKDIVHFSSRRAGATSRRVTRLRRSHNLEESEQRSRARKLRKNARRNLKRQKWLTHYDDDNIGCICAAVDTVMILFVF</sequence>
<protein>
    <submittedName>
        <fullName evidence="4">MADS-box domain-containing protein</fullName>
    </submittedName>
</protein>
<accession>A0A183EBQ0</accession>
<dbReference type="OrthoDB" id="10253702at2759"/>
<evidence type="ECO:0000313" key="2">
    <source>
        <dbReference type="EMBL" id="VDN31639.1"/>
    </source>
</evidence>
<feature type="region of interest" description="Disordered" evidence="1">
    <location>
        <begin position="140"/>
        <end position="166"/>
    </location>
</feature>
<feature type="compositionally biased region" description="Basic and acidic residues" evidence="1">
    <location>
        <begin position="148"/>
        <end position="157"/>
    </location>
</feature>
<reference evidence="2 3" key="2">
    <citation type="submission" date="2018-11" db="EMBL/GenBank/DDBJ databases">
        <authorList>
            <consortium name="Pathogen Informatics"/>
        </authorList>
    </citation>
    <scope>NUCLEOTIDE SEQUENCE [LARGE SCALE GENOMIC DNA]</scope>
</reference>
<evidence type="ECO:0000313" key="3">
    <source>
        <dbReference type="Proteomes" id="UP000271098"/>
    </source>
</evidence>